<gene>
    <name evidence="3" type="ORF">E2I14_15585</name>
</gene>
<dbReference type="Gene3D" id="3.40.50.10610">
    <property type="entry name" value="ABC-type transport auxiliary lipoprotein component"/>
    <property type="match status" value="1"/>
</dbReference>
<comment type="caution">
    <text evidence="3">The sequence shown here is derived from an EMBL/GenBank/DDBJ whole genome shotgun (WGS) entry which is preliminary data.</text>
</comment>
<evidence type="ECO:0000259" key="2">
    <source>
        <dbReference type="Pfam" id="PF03886"/>
    </source>
</evidence>
<proteinExistence type="predicted"/>
<evidence type="ECO:0000256" key="1">
    <source>
        <dbReference type="SAM" id="SignalP"/>
    </source>
</evidence>
<accession>A0A4R5VUD8</accession>
<dbReference type="OrthoDB" id="5568302at2"/>
<dbReference type="PROSITE" id="PS51257">
    <property type="entry name" value="PROKAR_LIPOPROTEIN"/>
    <property type="match status" value="1"/>
</dbReference>
<sequence>MQTKPFSFFPTVFLCCAGAMLLAACSTTQAPVARYDFGVTSGATAKLACTLPPINLVEITTTSALDSDLMLYRLNYANDQQTQAYAAHRWSMPPTQLLSQRIKAQLADQGVTLLDPGMVLPNAVQLRLELNDFGQYFSDSAHSTAQVKVRASLLRGHALIAQTNLLQQTPTNAPDAPAGAQAMRVASDALISDLTVWLCKQTQP</sequence>
<reference evidence="3 4" key="1">
    <citation type="submission" date="2019-03" db="EMBL/GenBank/DDBJ databases">
        <title>Sapientia aquatica gen. nov., sp. nov., isolated from a crater lake.</title>
        <authorList>
            <person name="Felfoldi T."/>
            <person name="Szabo A."/>
            <person name="Toth E."/>
            <person name="Schumann P."/>
            <person name="Keki Z."/>
            <person name="Marialigeti K."/>
            <person name="Mathe I."/>
        </authorList>
    </citation>
    <scope>NUCLEOTIDE SEQUENCE [LARGE SCALE GENOMIC DNA]</scope>
    <source>
        <strain evidence="3 4">SA-152</strain>
    </source>
</reference>
<feature type="domain" description="ABC-type transport auxiliary lipoprotein component" evidence="2">
    <location>
        <begin position="52"/>
        <end position="191"/>
    </location>
</feature>
<dbReference type="SUPFAM" id="SSF159594">
    <property type="entry name" value="XCC0632-like"/>
    <property type="match status" value="1"/>
</dbReference>
<keyword evidence="4" id="KW-1185">Reference proteome</keyword>
<evidence type="ECO:0000313" key="3">
    <source>
        <dbReference type="EMBL" id="TDK62728.1"/>
    </source>
</evidence>
<keyword evidence="1" id="KW-0732">Signal</keyword>
<dbReference type="InterPro" id="IPR005586">
    <property type="entry name" value="ABC_trans_aux"/>
</dbReference>
<feature type="chain" id="PRO_5020459189" evidence="1">
    <location>
        <begin position="31"/>
        <end position="204"/>
    </location>
</feature>
<dbReference type="AlphaFoldDB" id="A0A4R5VUD8"/>
<feature type="signal peptide" evidence="1">
    <location>
        <begin position="1"/>
        <end position="30"/>
    </location>
</feature>
<dbReference type="RefSeq" id="WP_133330215.1">
    <property type="nucleotide sequence ID" value="NZ_SMYL01000010.1"/>
</dbReference>
<evidence type="ECO:0000313" key="4">
    <source>
        <dbReference type="Proteomes" id="UP000294829"/>
    </source>
</evidence>
<name>A0A4R5VUD8_9BURK</name>
<protein>
    <submittedName>
        <fullName evidence="3">ABC transporter</fullName>
    </submittedName>
</protein>
<dbReference type="Proteomes" id="UP000294829">
    <property type="component" value="Unassembled WGS sequence"/>
</dbReference>
<dbReference type="EMBL" id="SMYL01000010">
    <property type="protein sequence ID" value="TDK62728.1"/>
    <property type="molecule type" value="Genomic_DNA"/>
</dbReference>
<organism evidence="3 4">
    <name type="scientific">Sapientia aquatica</name>
    <dbReference type="NCBI Taxonomy" id="1549640"/>
    <lineage>
        <taxon>Bacteria</taxon>
        <taxon>Pseudomonadati</taxon>
        <taxon>Pseudomonadota</taxon>
        <taxon>Betaproteobacteria</taxon>
        <taxon>Burkholderiales</taxon>
        <taxon>Oxalobacteraceae</taxon>
        <taxon>Sapientia</taxon>
    </lineage>
</organism>
<dbReference type="Pfam" id="PF03886">
    <property type="entry name" value="ABC_trans_aux"/>
    <property type="match status" value="1"/>
</dbReference>